<comment type="caution">
    <text evidence="4">The sequence shown here is derived from an EMBL/GenBank/DDBJ whole genome shotgun (WGS) entry which is preliminary data.</text>
</comment>
<evidence type="ECO:0000313" key="5">
    <source>
        <dbReference type="Proteomes" id="UP001370758"/>
    </source>
</evidence>
<name>A0AAV9WLN4_9PEZI</name>
<keyword evidence="2" id="KW-0472">Membrane</keyword>
<evidence type="ECO:0000313" key="4">
    <source>
        <dbReference type="EMBL" id="KAK6511192.1"/>
    </source>
</evidence>
<feature type="region of interest" description="Disordered" evidence="1">
    <location>
        <begin position="1"/>
        <end position="22"/>
    </location>
</feature>
<feature type="region of interest" description="Disordered" evidence="1">
    <location>
        <begin position="79"/>
        <end position="101"/>
    </location>
</feature>
<feature type="domain" description="F-box" evidence="3">
    <location>
        <begin position="32"/>
        <end position="64"/>
    </location>
</feature>
<keyword evidence="2" id="KW-1133">Transmembrane helix</keyword>
<keyword evidence="5" id="KW-1185">Reference proteome</keyword>
<gene>
    <name evidence="4" type="ORF">TWF481_000113</name>
</gene>
<dbReference type="EMBL" id="JAVHJL010000001">
    <property type="protein sequence ID" value="KAK6511192.1"/>
    <property type="molecule type" value="Genomic_DNA"/>
</dbReference>
<evidence type="ECO:0000256" key="1">
    <source>
        <dbReference type="SAM" id="MobiDB-lite"/>
    </source>
</evidence>
<keyword evidence="2" id="KW-0812">Transmembrane</keyword>
<sequence>MHMRLHRGSRTTASAKGKQPETQTTSSIFLIHEILEAILLDVPAIDLLLNCRGVCKTWKDLIETTSPDLRYYSFSGLRRPRAGSDEEKERPRTPDEILPSFEYGVPQDKTTKTTPVLTPIALEILAIFWKRLAKKAVKTSREKREDDDAESTHFFRAFYKAAHCGARSYDSSRESGFFYTTSMFVLFLCFVPIATPIYHVYDKVLRPIGPTHLKQRWYKRTSKNLIKEFQPIWEKVQIFYPRDPKTPLITIGGCTNWRSRDDWWDYDFQLDTTFQGLPEAALALMMPLVQAGYAYRPTKFDPTAYSRPTAFFGPKVVIDLKRQDGVNNIHRYADYSPREVIIFGGHRPYDVIRDFARPPEVGFARLSDKTIRG</sequence>
<protein>
    <recommendedName>
        <fullName evidence="3">F-box domain-containing protein</fullName>
    </recommendedName>
</protein>
<evidence type="ECO:0000256" key="2">
    <source>
        <dbReference type="SAM" id="Phobius"/>
    </source>
</evidence>
<feature type="compositionally biased region" description="Polar residues" evidence="1">
    <location>
        <begin position="10"/>
        <end position="22"/>
    </location>
</feature>
<dbReference type="InterPro" id="IPR001810">
    <property type="entry name" value="F-box_dom"/>
</dbReference>
<dbReference type="AlphaFoldDB" id="A0AAV9WLN4"/>
<proteinExistence type="predicted"/>
<feature type="transmembrane region" description="Helical" evidence="2">
    <location>
        <begin position="177"/>
        <end position="201"/>
    </location>
</feature>
<feature type="compositionally biased region" description="Basic and acidic residues" evidence="1">
    <location>
        <begin position="82"/>
        <end position="95"/>
    </location>
</feature>
<dbReference type="Proteomes" id="UP001370758">
    <property type="component" value="Unassembled WGS sequence"/>
</dbReference>
<dbReference type="Gene3D" id="1.20.1280.50">
    <property type="match status" value="1"/>
</dbReference>
<dbReference type="InterPro" id="IPR036047">
    <property type="entry name" value="F-box-like_dom_sf"/>
</dbReference>
<dbReference type="Pfam" id="PF00646">
    <property type="entry name" value="F-box"/>
    <property type="match status" value="1"/>
</dbReference>
<evidence type="ECO:0000259" key="3">
    <source>
        <dbReference type="Pfam" id="PF00646"/>
    </source>
</evidence>
<dbReference type="SUPFAM" id="SSF81383">
    <property type="entry name" value="F-box domain"/>
    <property type="match status" value="1"/>
</dbReference>
<accession>A0AAV9WLN4</accession>
<reference evidence="4 5" key="1">
    <citation type="submission" date="2023-08" db="EMBL/GenBank/DDBJ databases">
        <authorList>
            <person name="Palmer J.M."/>
        </authorList>
    </citation>
    <scope>NUCLEOTIDE SEQUENCE [LARGE SCALE GENOMIC DNA]</scope>
    <source>
        <strain evidence="4 5">TWF481</strain>
    </source>
</reference>
<organism evidence="4 5">
    <name type="scientific">Arthrobotrys musiformis</name>
    <dbReference type="NCBI Taxonomy" id="47236"/>
    <lineage>
        <taxon>Eukaryota</taxon>
        <taxon>Fungi</taxon>
        <taxon>Dikarya</taxon>
        <taxon>Ascomycota</taxon>
        <taxon>Pezizomycotina</taxon>
        <taxon>Orbiliomycetes</taxon>
        <taxon>Orbiliales</taxon>
        <taxon>Orbiliaceae</taxon>
        <taxon>Arthrobotrys</taxon>
    </lineage>
</organism>